<evidence type="ECO:0000313" key="2">
    <source>
        <dbReference type="Proteomes" id="UP001268542"/>
    </source>
</evidence>
<evidence type="ECO:0000313" key="1">
    <source>
        <dbReference type="EMBL" id="MDT9591746.1"/>
    </source>
</evidence>
<gene>
    <name evidence="1" type="ORF">RDV89_01610</name>
</gene>
<dbReference type="RefSeq" id="WP_315730762.1">
    <property type="nucleotide sequence ID" value="NZ_JAVYII010000001.1"/>
</dbReference>
<reference evidence="1 2" key="1">
    <citation type="submission" date="2023-08" db="EMBL/GenBank/DDBJ databases">
        <title>Nocardioides seae sp. nov., a bacterium isolated from a soil.</title>
        <authorList>
            <person name="Wang X."/>
        </authorList>
    </citation>
    <scope>NUCLEOTIDE SEQUENCE [LARGE SCALE GENOMIC DNA]</scope>
    <source>
        <strain evidence="1 2">YZH12</strain>
    </source>
</reference>
<organism evidence="1 2">
    <name type="scientific">Nocardioides imazamoxiresistens</name>
    <dbReference type="NCBI Taxonomy" id="3231893"/>
    <lineage>
        <taxon>Bacteria</taxon>
        <taxon>Bacillati</taxon>
        <taxon>Actinomycetota</taxon>
        <taxon>Actinomycetes</taxon>
        <taxon>Propionibacteriales</taxon>
        <taxon>Nocardioidaceae</taxon>
        <taxon>Nocardioides</taxon>
    </lineage>
</organism>
<dbReference type="Proteomes" id="UP001268542">
    <property type="component" value="Unassembled WGS sequence"/>
</dbReference>
<name>A0ABU3PRD0_9ACTN</name>
<protein>
    <submittedName>
        <fullName evidence="1">Uncharacterized protein</fullName>
    </submittedName>
</protein>
<sequence length="198" mass="22391">MAYVDVRWDNCCGEALWMTGPGWDDVGPVEPDELGLSESVQQQIAQWRDDEDGDCSPRPADERRRQLVRSLEVARLMQLELGDDHEVWRASGLRTGCPLLALEGGEADLARRVGRRAERLERVPIQQLAASANTRWRIRQWRREGRALDGAPGDARWRAEGLDIAAQLQQEVGLAHFICFLGGRTEQPPVEPFRPWGD</sequence>
<accession>A0ABU3PRD0</accession>
<proteinExistence type="predicted"/>
<dbReference type="EMBL" id="JAVYII010000001">
    <property type="protein sequence ID" value="MDT9591746.1"/>
    <property type="molecule type" value="Genomic_DNA"/>
</dbReference>
<comment type="caution">
    <text evidence="1">The sequence shown here is derived from an EMBL/GenBank/DDBJ whole genome shotgun (WGS) entry which is preliminary data.</text>
</comment>
<keyword evidence="2" id="KW-1185">Reference proteome</keyword>